<keyword evidence="3" id="KW-0732">Signal</keyword>
<dbReference type="GO" id="GO:0042597">
    <property type="term" value="C:periplasmic space"/>
    <property type="evidence" value="ECO:0007669"/>
    <property type="project" value="UniProtKB-SubCell"/>
</dbReference>
<evidence type="ECO:0000259" key="8">
    <source>
        <dbReference type="Pfam" id="PF25954"/>
    </source>
</evidence>
<dbReference type="KEGG" id="luo:HHL09_15655"/>
<feature type="coiled-coil region" evidence="6">
    <location>
        <begin position="82"/>
        <end position="187"/>
    </location>
</feature>
<evidence type="ECO:0000256" key="5">
    <source>
        <dbReference type="ARBA" id="ARBA00023054"/>
    </source>
</evidence>
<evidence type="ECO:0000256" key="6">
    <source>
        <dbReference type="SAM" id="Coils"/>
    </source>
</evidence>
<dbReference type="EMBL" id="CP051774">
    <property type="protein sequence ID" value="QJE97164.1"/>
    <property type="molecule type" value="Genomic_DNA"/>
</dbReference>
<dbReference type="Pfam" id="PF25954">
    <property type="entry name" value="Beta-barrel_RND_2"/>
    <property type="match status" value="1"/>
</dbReference>
<sequence length="357" mass="38529">MKKAIPVILLLAALAGGGWYFYGKYRSNHEPLVLHGNVDIRGVDLGFRVSGRIAEVLKDEGDLVKAGELLARIDNEPYERDLEQAKATLEQTKAGLGQAKATLGQAKADADLKRAGYRTEEIDQARATLAQAQVTMENAERAYTRQSQLVKTNGVSRQNFENAEAAFHEAQQRAKVAEANLNQLEAGFRKEEIAASEAAVNAASAGVGASEAEVLKAEAAVKTAEIKLADTELKSPSDGVIITRALEPGAIVQAGPTVLTLSLEKPVWVRAYVHEPQLGKFPPGTKVTLKTDGDRDKVYHGTVGFVSPRAEFTPKSVETEELRTSLVYRLRVVVEDSDGSLRQGMPVTVELPAGESK</sequence>
<dbReference type="Gene3D" id="2.40.30.170">
    <property type="match status" value="1"/>
</dbReference>
<dbReference type="Proteomes" id="UP000501812">
    <property type="component" value="Chromosome"/>
</dbReference>
<evidence type="ECO:0000313" key="10">
    <source>
        <dbReference type="Proteomes" id="UP000501812"/>
    </source>
</evidence>
<evidence type="ECO:0000313" key="9">
    <source>
        <dbReference type="EMBL" id="QJE97164.1"/>
    </source>
</evidence>
<dbReference type="Gene3D" id="2.40.50.100">
    <property type="match status" value="2"/>
</dbReference>
<dbReference type="InterPro" id="IPR050465">
    <property type="entry name" value="UPF0194_transport"/>
</dbReference>
<dbReference type="SUPFAM" id="SSF111369">
    <property type="entry name" value="HlyD-like secretion proteins"/>
    <property type="match status" value="3"/>
</dbReference>
<reference evidence="9 10" key="1">
    <citation type="submission" date="2020-04" db="EMBL/GenBank/DDBJ databases">
        <title>Luteolibacter sp. G-1-1-1 isolated from soil.</title>
        <authorList>
            <person name="Dahal R.H."/>
        </authorList>
    </citation>
    <scope>NUCLEOTIDE SEQUENCE [LARGE SCALE GENOMIC DNA]</scope>
    <source>
        <strain evidence="9 10">G-1-1-1</strain>
    </source>
</reference>
<dbReference type="PANTHER" id="PTHR32347">
    <property type="entry name" value="EFFLUX SYSTEM COMPONENT YKNX-RELATED"/>
    <property type="match status" value="1"/>
</dbReference>
<protein>
    <submittedName>
        <fullName evidence="9">HlyD family efflux transporter periplasmic adaptor subunit</fullName>
    </submittedName>
</protein>
<evidence type="ECO:0000256" key="3">
    <source>
        <dbReference type="ARBA" id="ARBA00022729"/>
    </source>
</evidence>
<name>A0A858RKY7_9BACT</name>
<accession>A0A858RKY7</accession>
<feature type="domain" description="YbhG-like alpha-helical hairpin" evidence="7">
    <location>
        <begin position="96"/>
        <end position="212"/>
    </location>
</feature>
<feature type="domain" description="CusB-like beta-barrel" evidence="8">
    <location>
        <begin position="266"/>
        <end position="352"/>
    </location>
</feature>
<dbReference type="PRINTS" id="PR01490">
    <property type="entry name" value="RTXTOXIND"/>
</dbReference>
<evidence type="ECO:0000256" key="2">
    <source>
        <dbReference type="ARBA" id="ARBA00010602"/>
    </source>
</evidence>
<evidence type="ECO:0000259" key="7">
    <source>
        <dbReference type="Pfam" id="PF25881"/>
    </source>
</evidence>
<proteinExistence type="inferred from homology"/>
<organism evidence="9 10">
    <name type="scientific">Luteolibacter luteus</name>
    <dbReference type="NCBI Taxonomy" id="2728835"/>
    <lineage>
        <taxon>Bacteria</taxon>
        <taxon>Pseudomonadati</taxon>
        <taxon>Verrucomicrobiota</taxon>
        <taxon>Verrucomicrobiia</taxon>
        <taxon>Verrucomicrobiales</taxon>
        <taxon>Verrucomicrobiaceae</taxon>
        <taxon>Luteolibacter</taxon>
    </lineage>
</organism>
<keyword evidence="5 6" id="KW-0175">Coiled coil</keyword>
<gene>
    <name evidence="9" type="ORF">HHL09_15655</name>
</gene>
<evidence type="ECO:0000256" key="4">
    <source>
        <dbReference type="ARBA" id="ARBA00022764"/>
    </source>
</evidence>
<dbReference type="Gene3D" id="1.10.287.470">
    <property type="entry name" value="Helix hairpin bin"/>
    <property type="match status" value="2"/>
</dbReference>
<dbReference type="Pfam" id="PF25881">
    <property type="entry name" value="HH_YBHG"/>
    <property type="match status" value="1"/>
</dbReference>
<dbReference type="AlphaFoldDB" id="A0A858RKY7"/>
<keyword evidence="10" id="KW-1185">Reference proteome</keyword>
<dbReference type="InterPro" id="IPR059052">
    <property type="entry name" value="HH_YbhG-like"/>
</dbReference>
<comment type="similarity">
    <text evidence="2">Belongs to the UPF0194 family.</text>
</comment>
<dbReference type="PANTHER" id="PTHR32347:SF29">
    <property type="entry name" value="UPF0194 MEMBRANE PROTEIN YBHG"/>
    <property type="match status" value="1"/>
</dbReference>
<comment type="subcellular location">
    <subcellularLocation>
        <location evidence="1">Periplasm</location>
    </subcellularLocation>
</comment>
<dbReference type="InterPro" id="IPR058792">
    <property type="entry name" value="Beta-barrel_RND_2"/>
</dbReference>
<dbReference type="RefSeq" id="WP_169455564.1">
    <property type="nucleotide sequence ID" value="NZ_CP051774.1"/>
</dbReference>
<evidence type="ECO:0000256" key="1">
    <source>
        <dbReference type="ARBA" id="ARBA00004418"/>
    </source>
</evidence>
<keyword evidence="4" id="KW-0574">Periplasm</keyword>